<dbReference type="EMBL" id="FWFS01000007">
    <property type="protein sequence ID" value="SLN49687.1"/>
    <property type="molecule type" value="Genomic_DNA"/>
</dbReference>
<feature type="signal peptide" evidence="2">
    <location>
        <begin position="1"/>
        <end position="25"/>
    </location>
</feature>
<evidence type="ECO:0008006" key="5">
    <source>
        <dbReference type="Google" id="ProtNLM"/>
    </source>
</evidence>
<sequence length="117" mass="12125">MTRIFSKTALAAVLAAATLASPVMAKDNGHNNGTGWGVGQVPPGHQKKAAAAHHAGHAKGDHLTNYTVINNYANYGLSKPPRGYEYVLSDGNIYQIAIETATIAATVGLVSALLNAN</sequence>
<dbReference type="Gene3D" id="3.10.450.160">
    <property type="entry name" value="inner membrane protein cigr"/>
    <property type="match status" value="1"/>
</dbReference>
<organism evidence="3 4">
    <name type="scientific">Aquimixticola soesokkakensis</name>
    <dbReference type="NCBI Taxonomy" id="1519096"/>
    <lineage>
        <taxon>Bacteria</taxon>
        <taxon>Pseudomonadati</taxon>
        <taxon>Pseudomonadota</taxon>
        <taxon>Alphaproteobacteria</taxon>
        <taxon>Rhodobacterales</taxon>
        <taxon>Paracoccaceae</taxon>
        <taxon>Aquimixticola</taxon>
    </lineage>
</organism>
<feature type="region of interest" description="Disordered" evidence="1">
    <location>
        <begin position="31"/>
        <end position="58"/>
    </location>
</feature>
<dbReference type="AlphaFoldDB" id="A0A1Y5SVP9"/>
<evidence type="ECO:0000313" key="4">
    <source>
        <dbReference type="Proteomes" id="UP000193862"/>
    </source>
</evidence>
<keyword evidence="2" id="KW-0732">Signal</keyword>
<gene>
    <name evidence="3" type="ORF">AQS8620_02129</name>
</gene>
<evidence type="ECO:0000313" key="3">
    <source>
        <dbReference type="EMBL" id="SLN49687.1"/>
    </source>
</evidence>
<feature type="chain" id="PRO_5013074136" description="Nickel/cobalt homeostasis protein RcnB" evidence="2">
    <location>
        <begin position="26"/>
        <end position="117"/>
    </location>
</feature>
<name>A0A1Y5SVP9_9RHOB</name>
<dbReference type="Pfam" id="PF11776">
    <property type="entry name" value="RcnB"/>
    <property type="match status" value="1"/>
</dbReference>
<proteinExistence type="predicted"/>
<reference evidence="3 4" key="1">
    <citation type="submission" date="2017-03" db="EMBL/GenBank/DDBJ databases">
        <authorList>
            <person name="Afonso C.L."/>
            <person name="Miller P.J."/>
            <person name="Scott M.A."/>
            <person name="Spackman E."/>
            <person name="Goraichik I."/>
            <person name="Dimitrov K.M."/>
            <person name="Suarez D.L."/>
            <person name="Swayne D.E."/>
        </authorList>
    </citation>
    <scope>NUCLEOTIDE SEQUENCE [LARGE SCALE GENOMIC DNA]</scope>
    <source>
        <strain evidence="3 4">CECT 8620</strain>
    </source>
</reference>
<protein>
    <recommendedName>
        <fullName evidence="5">Nickel/cobalt homeostasis protein RcnB</fullName>
    </recommendedName>
</protein>
<evidence type="ECO:0000256" key="2">
    <source>
        <dbReference type="SAM" id="SignalP"/>
    </source>
</evidence>
<dbReference type="InterPro" id="IPR024572">
    <property type="entry name" value="RcnB"/>
</dbReference>
<keyword evidence="4" id="KW-1185">Reference proteome</keyword>
<dbReference type="Proteomes" id="UP000193862">
    <property type="component" value="Unassembled WGS sequence"/>
</dbReference>
<dbReference type="OrthoDB" id="7666115at2"/>
<dbReference type="RefSeq" id="WP_085836843.1">
    <property type="nucleotide sequence ID" value="NZ_FWFS01000007.1"/>
</dbReference>
<feature type="compositionally biased region" description="Basic residues" evidence="1">
    <location>
        <begin position="45"/>
        <end position="57"/>
    </location>
</feature>
<evidence type="ECO:0000256" key="1">
    <source>
        <dbReference type="SAM" id="MobiDB-lite"/>
    </source>
</evidence>
<accession>A0A1Y5SVP9</accession>